<evidence type="ECO:0000259" key="1">
    <source>
        <dbReference type="PROSITE" id="PS51819"/>
    </source>
</evidence>
<dbReference type="CDD" id="cd06587">
    <property type="entry name" value="VOC"/>
    <property type="match status" value="1"/>
</dbReference>
<proteinExistence type="predicted"/>
<keyword evidence="3" id="KW-1185">Reference proteome</keyword>
<dbReference type="SUPFAM" id="SSF54593">
    <property type="entry name" value="Glyoxalase/Bleomycin resistance protein/Dihydroxybiphenyl dioxygenase"/>
    <property type="match status" value="1"/>
</dbReference>
<protein>
    <submittedName>
        <fullName evidence="2">VOC family protein</fullName>
    </submittedName>
</protein>
<accession>A0ABR8MRB5</accession>
<feature type="domain" description="VOC" evidence="1">
    <location>
        <begin position="8"/>
        <end position="118"/>
    </location>
</feature>
<sequence length="118" mass="13543">MPALVESNIIGVMVYVKQLKEASDWYCSKLGFELGAYEEDDFAELMIDDSYVMHLFRDDNCMPYARAAFTFSTDNIAYTHGVLKRRGVQVEPILTYSDDHQSFVFRDCEGNALMVSQF</sequence>
<dbReference type="InterPro" id="IPR029068">
    <property type="entry name" value="Glyas_Bleomycin-R_OHBP_Dase"/>
</dbReference>
<evidence type="ECO:0000313" key="2">
    <source>
        <dbReference type="EMBL" id="MBD3918536.1"/>
    </source>
</evidence>
<name>A0ABR8MRB5_9BACL</name>
<gene>
    <name evidence="2" type="ORF">H8B09_07215</name>
</gene>
<dbReference type="Proteomes" id="UP000609346">
    <property type="component" value="Unassembled WGS sequence"/>
</dbReference>
<comment type="caution">
    <text evidence="2">The sequence shown here is derived from an EMBL/GenBank/DDBJ whole genome shotgun (WGS) entry which is preliminary data.</text>
</comment>
<dbReference type="InterPro" id="IPR004360">
    <property type="entry name" value="Glyas_Fos-R_dOase_dom"/>
</dbReference>
<dbReference type="Gene3D" id="3.10.180.10">
    <property type="entry name" value="2,3-Dihydroxybiphenyl 1,2-Dioxygenase, domain 1"/>
    <property type="match status" value="1"/>
</dbReference>
<dbReference type="PROSITE" id="PS51819">
    <property type="entry name" value="VOC"/>
    <property type="match status" value="1"/>
</dbReference>
<evidence type="ECO:0000313" key="3">
    <source>
        <dbReference type="Proteomes" id="UP000609346"/>
    </source>
</evidence>
<reference evidence="2 3" key="1">
    <citation type="submission" date="2020-09" db="EMBL/GenBank/DDBJ databases">
        <title>Paenibacillus sp. strain PR3 16S rRNA gene Genome sequencing and assembly.</title>
        <authorList>
            <person name="Kim J."/>
        </authorList>
    </citation>
    <scope>NUCLEOTIDE SEQUENCE [LARGE SCALE GENOMIC DNA]</scope>
    <source>
        <strain evidence="2 3">PR3</strain>
    </source>
</reference>
<dbReference type="EMBL" id="JACXZA010000002">
    <property type="protein sequence ID" value="MBD3918536.1"/>
    <property type="molecule type" value="Genomic_DNA"/>
</dbReference>
<organism evidence="2 3">
    <name type="scientific">Paenibacillus terricola</name>
    <dbReference type="NCBI Taxonomy" id="2763503"/>
    <lineage>
        <taxon>Bacteria</taxon>
        <taxon>Bacillati</taxon>
        <taxon>Bacillota</taxon>
        <taxon>Bacilli</taxon>
        <taxon>Bacillales</taxon>
        <taxon>Paenibacillaceae</taxon>
        <taxon>Paenibacillus</taxon>
    </lineage>
</organism>
<dbReference type="InterPro" id="IPR037523">
    <property type="entry name" value="VOC_core"/>
</dbReference>
<dbReference type="Pfam" id="PF00903">
    <property type="entry name" value="Glyoxalase"/>
    <property type="match status" value="1"/>
</dbReference>
<dbReference type="RefSeq" id="WP_191202860.1">
    <property type="nucleotide sequence ID" value="NZ_JACXZA010000002.1"/>
</dbReference>